<dbReference type="GO" id="GO:0043328">
    <property type="term" value="P:protein transport to vacuole involved in ubiquitin-dependent protein catabolic process via the multivesicular body sorting pathway"/>
    <property type="evidence" value="ECO:0007669"/>
    <property type="project" value="TreeGrafter"/>
</dbReference>
<sequence>MVASIDSNALLDHIISQTRQNVEFLMNQNHITAADGRDILAKITVPSSPSPVSSLAQQTQRLGINNPIPQPQPQAHPPPPVPLTKSSFQARALWAYNENRQEPNDLTFRAGDVIEVTEETNADWWKGRINGQEGIFPSNYVERVAAPPSSFSPSPLNEKAYQPSYYSAPGPVHAQPSYAPQPGYAPPPPNPGYHHAAPTVPAPAPAEEPKKAGFFSKPLGNTLAHSAVGGVGFGAGSAVGSGIIHAIF</sequence>
<dbReference type="AlphaFoldDB" id="A0A9P5ZTV1"/>
<dbReference type="SUPFAM" id="SSF50044">
    <property type="entry name" value="SH3-domain"/>
    <property type="match status" value="1"/>
</dbReference>
<organism evidence="5 6">
    <name type="scientific">Pleurotus eryngii</name>
    <name type="common">Boletus of the steppes</name>
    <dbReference type="NCBI Taxonomy" id="5323"/>
    <lineage>
        <taxon>Eukaryota</taxon>
        <taxon>Fungi</taxon>
        <taxon>Dikarya</taxon>
        <taxon>Basidiomycota</taxon>
        <taxon>Agaricomycotina</taxon>
        <taxon>Agaricomycetes</taxon>
        <taxon>Agaricomycetidae</taxon>
        <taxon>Agaricales</taxon>
        <taxon>Pleurotineae</taxon>
        <taxon>Pleurotaceae</taxon>
        <taxon>Pleurotus</taxon>
    </lineage>
</organism>
<name>A0A9P5ZTV1_PLEER</name>
<keyword evidence="6" id="KW-1185">Reference proteome</keyword>
<evidence type="ECO:0000256" key="3">
    <source>
        <dbReference type="SAM" id="MobiDB-lite"/>
    </source>
</evidence>
<dbReference type="EMBL" id="MU154586">
    <property type="protein sequence ID" value="KAF9493397.1"/>
    <property type="molecule type" value="Genomic_DNA"/>
</dbReference>
<comment type="caution">
    <text evidence="5">The sequence shown here is derived from an EMBL/GenBank/DDBJ whole genome shotgun (WGS) entry which is preliminary data.</text>
</comment>
<evidence type="ECO:0000313" key="5">
    <source>
        <dbReference type="EMBL" id="KAF9493397.1"/>
    </source>
</evidence>
<feature type="region of interest" description="Disordered" evidence="3">
    <location>
        <begin position="172"/>
        <end position="213"/>
    </location>
</feature>
<dbReference type="Pfam" id="PF00018">
    <property type="entry name" value="SH3_1"/>
    <property type="match status" value="1"/>
</dbReference>
<feature type="domain" description="SH3" evidence="4">
    <location>
        <begin position="85"/>
        <end position="146"/>
    </location>
</feature>
<evidence type="ECO:0000313" key="6">
    <source>
        <dbReference type="Proteomes" id="UP000807025"/>
    </source>
</evidence>
<dbReference type="GO" id="GO:0033565">
    <property type="term" value="C:ESCRT-0 complex"/>
    <property type="evidence" value="ECO:0007669"/>
    <property type="project" value="TreeGrafter"/>
</dbReference>
<dbReference type="OrthoDB" id="5983572at2759"/>
<dbReference type="PRINTS" id="PR00452">
    <property type="entry name" value="SH3DOMAIN"/>
</dbReference>
<dbReference type="PROSITE" id="PS50002">
    <property type="entry name" value="SH3"/>
    <property type="match status" value="1"/>
</dbReference>
<dbReference type="PANTHER" id="PTHR45929">
    <property type="entry name" value="JAK PATHWAY SIGNAL TRANSDUCTION ADAPTOR MOLECULE"/>
    <property type="match status" value="1"/>
</dbReference>
<keyword evidence="1 2" id="KW-0728">SH3 domain</keyword>
<dbReference type="InterPro" id="IPR001452">
    <property type="entry name" value="SH3_domain"/>
</dbReference>
<reference evidence="5" key="1">
    <citation type="submission" date="2020-11" db="EMBL/GenBank/DDBJ databases">
        <authorList>
            <consortium name="DOE Joint Genome Institute"/>
            <person name="Ahrendt S."/>
            <person name="Riley R."/>
            <person name="Andreopoulos W."/>
            <person name="Labutti K."/>
            <person name="Pangilinan J."/>
            <person name="Ruiz-Duenas F.J."/>
            <person name="Barrasa J.M."/>
            <person name="Sanchez-Garcia M."/>
            <person name="Camarero S."/>
            <person name="Miyauchi S."/>
            <person name="Serrano A."/>
            <person name="Linde D."/>
            <person name="Babiker R."/>
            <person name="Drula E."/>
            <person name="Ayuso-Fernandez I."/>
            <person name="Pacheco R."/>
            <person name="Padilla G."/>
            <person name="Ferreira P."/>
            <person name="Barriuso J."/>
            <person name="Kellner H."/>
            <person name="Castanera R."/>
            <person name="Alfaro M."/>
            <person name="Ramirez L."/>
            <person name="Pisabarro A.G."/>
            <person name="Kuo A."/>
            <person name="Tritt A."/>
            <person name="Lipzen A."/>
            <person name="He G."/>
            <person name="Yan M."/>
            <person name="Ng V."/>
            <person name="Cullen D."/>
            <person name="Martin F."/>
            <person name="Rosso M.-N."/>
            <person name="Henrissat B."/>
            <person name="Hibbett D."/>
            <person name="Martinez A.T."/>
            <person name="Grigoriev I.V."/>
        </authorList>
    </citation>
    <scope>NUCLEOTIDE SEQUENCE</scope>
    <source>
        <strain evidence="5">ATCC 90797</strain>
    </source>
</reference>
<protein>
    <submittedName>
        <fullName evidence="5">SH3-domain-containing protein</fullName>
    </submittedName>
</protein>
<proteinExistence type="predicted"/>
<dbReference type="Proteomes" id="UP000807025">
    <property type="component" value="Unassembled WGS sequence"/>
</dbReference>
<dbReference type="PANTHER" id="PTHR45929:SF3">
    <property type="entry name" value="JAK PATHWAY SIGNAL TRANSDUCTION ADAPTOR MOLECULE"/>
    <property type="match status" value="1"/>
</dbReference>
<evidence type="ECO:0000259" key="4">
    <source>
        <dbReference type="PROSITE" id="PS50002"/>
    </source>
</evidence>
<dbReference type="Gene3D" id="2.30.30.40">
    <property type="entry name" value="SH3 Domains"/>
    <property type="match status" value="1"/>
</dbReference>
<dbReference type="FunFam" id="2.30.30.40:FF:000072">
    <property type="entry name" value="Unconventional Myosin IB"/>
    <property type="match status" value="1"/>
</dbReference>
<gene>
    <name evidence="5" type="ORF">BDN71DRAFT_1450371</name>
</gene>
<dbReference type="SMART" id="SM00326">
    <property type="entry name" value="SH3"/>
    <property type="match status" value="1"/>
</dbReference>
<dbReference type="InterPro" id="IPR036028">
    <property type="entry name" value="SH3-like_dom_sf"/>
</dbReference>
<evidence type="ECO:0000256" key="1">
    <source>
        <dbReference type="ARBA" id="ARBA00022443"/>
    </source>
</evidence>
<accession>A0A9P5ZTV1</accession>
<evidence type="ECO:0000256" key="2">
    <source>
        <dbReference type="PROSITE-ProRule" id="PRU00192"/>
    </source>
</evidence>
<dbReference type="PRINTS" id="PR00499">
    <property type="entry name" value="P67PHOX"/>
</dbReference>
<dbReference type="InterPro" id="IPR050670">
    <property type="entry name" value="STAM"/>
</dbReference>